<dbReference type="InterPro" id="IPR051564">
    <property type="entry name" value="LRR_receptor-like_kinase"/>
</dbReference>
<keyword evidence="1" id="KW-0418">Kinase</keyword>
<proteinExistence type="predicted"/>
<reference evidence="1 2" key="1">
    <citation type="journal article" date="2019" name="Nat. Plants">
        <title>Stout camphor tree genome fills gaps in understanding of flowering plant genome evolution.</title>
        <authorList>
            <person name="Chaw S.M."/>
            <person name="Liu Y.C."/>
            <person name="Wu Y.W."/>
            <person name="Wang H.Y."/>
            <person name="Lin C.I."/>
            <person name="Wu C.S."/>
            <person name="Ke H.M."/>
            <person name="Chang L.Y."/>
            <person name="Hsu C.Y."/>
            <person name="Yang H.T."/>
            <person name="Sudianto E."/>
            <person name="Hsu M.H."/>
            <person name="Wu K.P."/>
            <person name="Wang L.N."/>
            <person name="Leebens-Mack J.H."/>
            <person name="Tsai I.J."/>
        </authorList>
    </citation>
    <scope>NUCLEOTIDE SEQUENCE [LARGE SCALE GENOMIC DNA]</scope>
    <source>
        <strain evidence="2">cv. Chaw 1501</strain>
        <tissue evidence="1">Young leaves</tissue>
    </source>
</reference>
<dbReference type="AlphaFoldDB" id="A0A3S4PJC1"/>
<accession>A0A3S4PJC1</accession>
<gene>
    <name evidence="1" type="ORF">CKAN_02038500</name>
</gene>
<protein>
    <submittedName>
        <fullName evidence="1">Putative LRR receptor-like serine/threonine-protein kinase</fullName>
    </submittedName>
</protein>
<dbReference type="OrthoDB" id="1103805at2759"/>
<dbReference type="PANTHER" id="PTHR48055">
    <property type="entry name" value="LEUCINE-RICH REPEAT RECEPTOR PROTEIN KINASE EMS1"/>
    <property type="match status" value="1"/>
</dbReference>
<dbReference type="Gene3D" id="1.10.510.10">
    <property type="entry name" value="Transferase(Phosphotransferase) domain 1"/>
    <property type="match status" value="1"/>
</dbReference>
<dbReference type="GO" id="GO:0016020">
    <property type="term" value="C:membrane"/>
    <property type="evidence" value="ECO:0007669"/>
    <property type="project" value="TreeGrafter"/>
</dbReference>
<evidence type="ECO:0000313" key="1">
    <source>
        <dbReference type="EMBL" id="RWR91238.1"/>
    </source>
</evidence>
<dbReference type="PANTHER" id="PTHR48055:SF55">
    <property type="entry name" value="PROTEIN KINASE DOMAIN-CONTAINING PROTEIN"/>
    <property type="match status" value="1"/>
</dbReference>
<dbReference type="Proteomes" id="UP000283530">
    <property type="component" value="Unassembled WGS sequence"/>
</dbReference>
<evidence type="ECO:0000313" key="2">
    <source>
        <dbReference type="Proteomes" id="UP000283530"/>
    </source>
</evidence>
<dbReference type="GO" id="GO:0016301">
    <property type="term" value="F:kinase activity"/>
    <property type="evidence" value="ECO:0007669"/>
    <property type="project" value="UniProtKB-KW"/>
</dbReference>
<dbReference type="EMBL" id="QPKB01000008">
    <property type="protein sequence ID" value="RWR91238.1"/>
    <property type="molecule type" value="Genomic_DNA"/>
</dbReference>
<keyword evidence="1" id="KW-0675">Receptor</keyword>
<keyword evidence="1" id="KW-0808">Transferase</keyword>
<comment type="caution">
    <text evidence="1">The sequence shown here is derived from an EMBL/GenBank/DDBJ whole genome shotgun (WGS) entry which is preliminary data.</text>
</comment>
<sequence>MLTGKRPTDEMFKDNQNLHQFAKTLFPERVLEIIDHRLLSEEIENVSHDEYDNKMRSRMHESLVSLVRIGVLCSVESPKERMDMKDVVIELHGVRDFILSVEKY</sequence>
<keyword evidence="2" id="KW-1185">Reference proteome</keyword>
<name>A0A3S4PJC1_9MAGN</name>
<organism evidence="1 2">
    <name type="scientific">Cinnamomum micranthum f. kanehirae</name>
    <dbReference type="NCBI Taxonomy" id="337451"/>
    <lineage>
        <taxon>Eukaryota</taxon>
        <taxon>Viridiplantae</taxon>
        <taxon>Streptophyta</taxon>
        <taxon>Embryophyta</taxon>
        <taxon>Tracheophyta</taxon>
        <taxon>Spermatophyta</taxon>
        <taxon>Magnoliopsida</taxon>
        <taxon>Magnoliidae</taxon>
        <taxon>Laurales</taxon>
        <taxon>Lauraceae</taxon>
        <taxon>Cinnamomum</taxon>
    </lineage>
</organism>